<sequence>MFACPATDDFFRSRIDQMIDLLHPLAVLSSRMPWQELEARVAHLFVRKAHEGVAMPDLDLFGEKAQRQTSRSNAGRPRVPLRIMISLLYLKHAFNESDEGVVERWGETPTW</sequence>
<accession>A0A2N8KCG0</accession>
<dbReference type="PANTHER" id="PTHR33803:SF3">
    <property type="entry name" value="BLL1974 PROTEIN"/>
    <property type="match status" value="1"/>
</dbReference>
<proteinExistence type="predicted"/>
<feature type="domain" description="Transposase InsH N-terminal" evidence="1">
    <location>
        <begin position="68"/>
        <end position="111"/>
    </location>
</feature>
<dbReference type="PANTHER" id="PTHR33803">
    <property type="entry name" value="IS1478 TRANSPOSASE"/>
    <property type="match status" value="1"/>
</dbReference>
<keyword evidence="3" id="KW-1185">Reference proteome</keyword>
<name>A0A2N8KCG0_9BURK</name>
<evidence type="ECO:0000259" key="1">
    <source>
        <dbReference type="Pfam" id="PF05598"/>
    </source>
</evidence>
<reference evidence="2 3" key="1">
    <citation type="submission" date="2018-01" db="EMBL/GenBank/DDBJ databases">
        <title>The draft genome of an aniline degradation strain ANB-1.</title>
        <authorList>
            <person name="Zhang L."/>
            <person name="Jiang J."/>
        </authorList>
    </citation>
    <scope>NUCLEOTIDE SEQUENCE [LARGE SCALE GENOMIC DNA]</scope>
    <source>
        <strain evidence="2 3">ANB-1</strain>
    </source>
</reference>
<dbReference type="AlphaFoldDB" id="A0A2N8KCG0"/>
<dbReference type="EMBL" id="POQS01000007">
    <property type="protein sequence ID" value="PND31129.1"/>
    <property type="molecule type" value="Genomic_DNA"/>
</dbReference>
<evidence type="ECO:0000313" key="3">
    <source>
        <dbReference type="Proteomes" id="UP000235994"/>
    </source>
</evidence>
<dbReference type="Proteomes" id="UP000235994">
    <property type="component" value="Unassembled WGS sequence"/>
</dbReference>
<gene>
    <name evidence="2" type="ORF">C1I89_25085</name>
</gene>
<feature type="non-terminal residue" evidence="2">
    <location>
        <position position="111"/>
    </location>
</feature>
<evidence type="ECO:0000313" key="2">
    <source>
        <dbReference type="EMBL" id="PND31129.1"/>
    </source>
</evidence>
<comment type="caution">
    <text evidence="2">The sequence shown here is derived from an EMBL/GenBank/DDBJ whole genome shotgun (WGS) entry which is preliminary data.</text>
</comment>
<protein>
    <submittedName>
        <fullName evidence="2">IS5/IS1182 family transposase</fullName>
    </submittedName>
</protein>
<dbReference type="Pfam" id="PF05598">
    <property type="entry name" value="DUF772"/>
    <property type="match status" value="1"/>
</dbReference>
<dbReference type="InterPro" id="IPR008490">
    <property type="entry name" value="Transposase_InsH_N"/>
</dbReference>
<organism evidence="2 3">
    <name type="scientific">Achromobacter pulmonis</name>
    <dbReference type="NCBI Taxonomy" id="1389932"/>
    <lineage>
        <taxon>Bacteria</taxon>
        <taxon>Pseudomonadati</taxon>
        <taxon>Pseudomonadota</taxon>
        <taxon>Betaproteobacteria</taxon>
        <taxon>Burkholderiales</taxon>
        <taxon>Alcaligenaceae</taxon>
        <taxon>Achromobacter</taxon>
    </lineage>
</organism>